<sequence length="183" mass="21890">MTSNVENDQTIPKWAYEKIKIVSPNPFWEKQAIEWKDEVRKLLMPLGIEQVEHIGSTSIPGLPAKPIIDLMARVPNLEMTNELITNLEKHDWHYVPPELDMRNWRRFFVKVKENRRVAHLHIMQSNEKRWEEHLVFRDTLKENRDLLNEYAILKSTLAMQFKDDREQYTTAKSHFIENVLRNS</sequence>
<dbReference type="Pfam" id="PF04229">
    <property type="entry name" value="GrpB"/>
    <property type="match status" value="1"/>
</dbReference>
<dbReference type="EMBL" id="CP032418">
    <property type="protein sequence ID" value="AYC28662.1"/>
    <property type="molecule type" value="Genomic_DNA"/>
</dbReference>
<evidence type="ECO:0000313" key="2">
    <source>
        <dbReference type="Proteomes" id="UP000265725"/>
    </source>
</evidence>
<name>A0A385YSP0_9BACL</name>
<dbReference type="InterPro" id="IPR007344">
    <property type="entry name" value="GrpB/CoaE"/>
</dbReference>
<organism evidence="1 2">
    <name type="scientific">Paenisporosarcina cavernae</name>
    <dbReference type="NCBI Taxonomy" id="2320858"/>
    <lineage>
        <taxon>Bacteria</taxon>
        <taxon>Bacillati</taxon>
        <taxon>Bacillota</taxon>
        <taxon>Bacilli</taxon>
        <taxon>Bacillales</taxon>
        <taxon>Caryophanaceae</taxon>
        <taxon>Paenisporosarcina</taxon>
    </lineage>
</organism>
<dbReference type="PANTHER" id="PTHR34822">
    <property type="entry name" value="GRPB DOMAIN PROTEIN (AFU_ORTHOLOGUE AFUA_1G01530)"/>
    <property type="match status" value="1"/>
</dbReference>
<dbReference type="Proteomes" id="UP000265725">
    <property type="component" value="Chromosome"/>
</dbReference>
<dbReference type="OrthoDB" id="9799092at2"/>
<dbReference type="KEGG" id="paek:D3873_01785"/>
<dbReference type="PANTHER" id="PTHR34822:SF1">
    <property type="entry name" value="GRPB FAMILY PROTEIN"/>
    <property type="match status" value="1"/>
</dbReference>
<accession>A0A385YSP0</accession>
<evidence type="ECO:0000313" key="1">
    <source>
        <dbReference type="EMBL" id="AYC28662.1"/>
    </source>
</evidence>
<reference evidence="2" key="1">
    <citation type="submission" date="2018-09" db="EMBL/GenBank/DDBJ databases">
        <authorList>
            <person name="Zhu H."/>
        </authorList>
    </citation>
    <scope>NUCLEOTIDE SEQUENCE [LARGE SCALE GENOMIC DNA]</scope>
    <source>
        <strain evidence="2">K2R23-3</strain>
    </source>
</reference>
<dbReference type="InterPro" id="IPR043519">
    <property type="entry name" value="NT_sf"/>
</dbReference>
<gene>
    <name evidence="1" type="ORF">D3873_01785</name>
</gene>
<dbReference type="AlphaFoldDB" id="A0A385YSP0"/>
<dbReference type="SUPFAM" id="SSF81301">
    <property type="entry name" value="Nucleotidyltransferase"/>
    <property type="match status" value="1"/>
</dbReference>
<proteinExistence type="predicted"/>
<keyword evidence="2" id="KW-1185">Reference proteome</keyword>
<dbReference type="RefSeq" id="WP_119882407.1">
    <property type="nucleotide sequence ID" value="NZ_CP032418.1"/>
</dbReference>
<dbReference type="Gene3D" id="3.30.460.10">
    <property type="entry name" value="Beta Polymerase, domain 2"/>
    <property type="match status" value="1"/>
</dbReference>
<protein>
    <submittedName>
        <fullName evidence="1">GrpB family protein</fullName>
    </submittedName>
</protein>